<dbReference type="InterPro" id="IPR051055">
    <property type="entry name" value="PIF1_helicase"/>
</dbReference>
<dbReference type="Proteomes" id="UP000037035">
    <property type="component" value="Unassembled WGS sequence"/>
</dbReference>
<dbReference type="AlphaFoldDB" id="A0A0L6USY3"/>
<dbReference type="InterPro" id="IPR027417">
    <property type="entry name" value="P-loop_NTPase"/>
</dbReference>
<evidence type="ECO:0000313" key="2">
    <source>
        <dbReference type="Proteomes" id="UP000037035"/>
    </source>
</evidence>
<dbReference type="STRING" id="27349.A0A0L6USY3"/>
<protein>
    <recommendedName>
        <fullName evidence="3">ATP-dependent DNA helicase PIF1</fullName>
    </recommendedName>
</protein>
<evidence type="ECO:0000313" key="1">
    <source>
        <dbReference type="EMBL" id="KNZ50960.1"/>
    </source>
</evidence>
<evidence type="ECO:0008006" key="3">
    <source>
        <dbReference type="Google" id="ProtNLM"/>
    </source>
</evidence>
<organism evidence="1 2">
    <name type="scientific">Puccinia sorghi</name>
    <dbReference type="NCBI Taxonomy" id="27349"/>
    <lineage>
        <taxon>Eukaryota</taxon>
        <taxon>Fungi</taxon>
        <taxon>Dikarya</taxon>
        <taxon>Basidiomycota</taxon>
        <taxon>Pucciniomycotina</taxon>
        <taxon>Pucciniomycetes</taxon>
        <taxon>Pucciniales</taxon>
        <taxon>Pucciniaceae</taxon>
        <taxon>Puccinia</taxon>
    </lineage>
</organism>
<gene>
    <name evidence="1" type="ORF">VP01_4152g2</name>
</gene>
<reference evidence="1 2" key="1">
    <citation type="submission" date="2015-08" db="EMBL/GenBank/DDBJ databases">
        <title>Next Generation Sequencing and Analysis of the Genome of Puccinia sorghi L Schw, the Causal Agent of Maize Common Rust.</title>
        <authorList>
            <person name="Rochi L."/>
            <person name="Burguener G."/>
            <person name="Darino M."/>
            <person name="Turjanski A."/>
            <person name="Kreff E."/>
            <person name="Dieguez M.J."/>
            <person name="Sacco F."/>
        </authorList>
    </citation>
    <scope>NUCLEOTIDE SEQUENCE [LARGE SCALE GENOMIC DNA]</scope>
    <source>
        <strain evidence="1 2">RO10H11247</strain>
    </source>
</reference>
<name>A0A0L6USY3_9BASI</name>
<dbReference type="PANTHER" id="PTHR47642">
    <property type="entry name" value="ATP-DEPENDENT DNA HELICASE"/>
    <property type="match status" value="1"/>
</dbReference>
<keyword evidence="2" id="KW-1185">Reference proteome</keyword>
<dbReference type="OrthoDB" id="432234at2759"/>
<dbReference type="PANTHER" id="PTHR47642:SF5">
    <property type="entry name" value="ATP-DEPENDENT DNA HELICASE"/>
    <property type="match status" value="1"/>
</dbReference>
<dbReference type="VEuPathDB" id="FungiDB:VP01_4152g2"/>
<dbReference type="CDD" id="cd18809">
    <property type="entry name" value="SF1_C_RecD"/>
    <property type="match status" value="1"/>
</dbReference>
<comment type="caution">
    <text evidence="1">The sequence shown here is derived from an EMBL/GenBank/DDBJ whole genome shotgun (WGS) entry which is preliminary data.</text>
</comment>
<dbReference type="SUPFAM" id="SSF52540">
    <property type="entry name" value="P-loop containing nucleoside triphosphate hydrolases"/>
    <property type="match status" value="1"/>
</dbReference>
<accession>A0A0L6USY3</accession>
<dbReference type="EMBL" id="LAVV01009227">
    <property type="protein sequence ID" value="KNZ50960.1"/>
    <property type="molecule type" value="Genomic_DNA"/>
</dbReference>
<proteinExistence type="predicted"/>
<sequence length="146" mass="15928">MLLRNLPVVGLVNGSTNRVCRYEVRRGGGETEHVPVVNMVTTSGQPIEYVAEQEVASVQDAYGMTTWSRRQVPLILAWAVTIHKAQGATLDLVDVDLQGCFDVGQAYVACSRATSLEGLKVSNFSPGCIQADPDAVEFYRILERNA</sequence>